<organism evidence="3 4">
    <name type="scientific">Cohnella abietis</name>
    <dbReference type="NCBI Taxonomy" id="2507935"/>
    <lineage>
        <taxon>Bacteria</taxon>
        <taxon>Bacillati</taxon>
        <taxon>Bacillota</taxon>
        <taxon>Bacilli</taxon>
        <taxon>Bacillales</taxon>
        <taxon>Paenibacillaceae</taxon>
        <taxon>Cohnella</taxon>
    </lineage>
</organism>
<sequence length="240" mass="27501">MFLKDRSLKPKQIADAVGVTSALVRKWKSLYKWEGMAEPRRGPPRGSKNAIGNKGGKGGPLGNDHAVKHGAFRKFMPNDPEYLEILDMVKDMSALDMIYTGIENSFVAFVRLEKLMFVSSKDEIIKEVKKQKYEIHSTGKGDNKKLHRKLVEQEWNFHFSYERYEKYAKTQASIYASLRAGIKQFLNIAPEDDERRARIALIEAQTERTQQQITIAKAEADEKASENNRQPVVIRNDILE</sequence>
<dbReference type="Pfam" id="PF10668">
    <property type="entry name" value="Phage_terminase"/>
    <property type="match status" value="1"/>
</dbReference>
<gene>
    <name evidence="3" type="ORF">KCTCHS21_14280</name>
</gene>
<reference evidence="3 4" key="1">
    <citation type="submission" date="2019-01" db="EMBL/GenBank/DDBJ databases">
        <title>Complete genome sequence of Cohnella hallensis HS21 isolated from Korean fir (Abies koreana) rhizospheric soil.</title>
        <authorList>
            <person name="Jiang L."/>
            <person name="Kang S.W."/>
            <person name="Kim S."/>
            <person name="Jung J."/>
            <person name="Kim C.Y."/>
            <person name="Kim D.H."/>
            <person name="Kim S.W."/>
            <person name="Lee J."/>
        </authorList>
    </citation>
    <scope>NUCLEOTIDE SEQUENCE [LARGE SCALE GENOMIC DNA]</scope>
    <source>
        <strain evidence="3 4">HS21</strain>
    </source>
</reference>
<dbReference type="Proteomes" id="UP000289856">
    <property type="component" value="Chromosome"/>
</dbReference>
<proteinExistence type="predicted"/>
<evidence type="ECO:0000313" key="4">
    <source>
        <dbReference type="Proteomes" id="UP000289856"/>
    </source>
</evidence>
<dbReference type="KEGG" id="cohn:KCTCHS21_14280"/>
<feature type="domain" description="PBSX phage terminase small subunit-like N-terminal" evidence="2">
    <location>
        <begin position="7"/>
        <end position="35"/>
    </location>
</feature>
<keyword evidence="4" id="KW-1185">Reference proteome</keyword>
<dbReference type="EMBL" id="AP019400">
    <property type="protein sequence ID" value="BBI32029.1"/>
    <property type="molecule type" value="Genomic_DNA"/>
</dbReference>
<evidence type="ECO:0000256" key="1">
    <source>
        <dbReference type="SAM" id="MobiDB-lite"/>
    </source>
</evidence>
<dbReference type="NCBIfam" id="NF040601">
    <property type="entry name" value="TerS_not_xtmA"/>
    <property type="match status" value="1"/>
</dbReference>
<feature type="region of interest" description="Disordered" evidence="1">
    <location>
        <begin position="38"/>
        <end position="63"/>
    </location>
</feature>
<name>A0A3T1D1Y3_9BACL</name>
<dbReference type="InterPro" id="IPR018925">
    <property type="entry name" value="XtmA-like_N"/>
</dbReference>
<accession>A0A3T1D1Y3</accession>
<evidence type="ECO:0000313" key="3">
    <source>
        <dbReference type="EMBL" id="BBI32029.1"/>
    </source>
</evidence>
<evidence type="ECO:0000259" key="2">
    <source>
        <dbReference type="Pfam" id="PF10668"/>
    </source>
</evidence>
<dbReference type="AlphaFoldDB" id="A0A3T1D1Y3"/>
<protein>
    <recommendedName>
        <fullName evidence="2">PBSX phage terminase small subunit-like N-terminal domain-containing protein</fullName>
    </recommendedName>
</protein>